<dbReference type="Proteomes" id="UP000240892">
    <property type="component" value="Unassembled WGS sequence"/>
</dbReference>
<gene>
    <name evidence="1" type="ORF">C8256_16260</name>
</gene>
<evidence type="ECO:0000313" key="1">
    <source>
        <dbReference type="EMBL" id="PSR45722.1"/>
    </source>
</evidence>
<accession>A0A2T2XZN8</accession>
<sequence length="531" mass="60378">MKRIPHQLMELNSTFIWNWPWFIQGVKSAKQHGFTGIILHQQELLSILATPSPLSQKLNVENLIHQQNYALQYLKRVDRYLAENNLSFWLQGEAAPTDDIIKRKFPELTFDEKSSPDFWPHFYAAIFSPLLPALPHLSGVVLGLTTPAFQTAGWQQGLYSVWSQLRSHGKKLVLRDFIDDSWPRQQLATVLSALPDDVRAAVKATEIDYHPGFANHPHIVGLSGHKKWIEYDLVGTGYGWTALPCYLADEISGRLSWAISATGNEVEAITSRVSWQWMPDSRVMDSANSINLIGLMAANQVTDGATASVFDRWVEQRQLRFRTPQDRQRLAALFPSSYDWLCKTPNLLGRRLHYQSQVPDGISQAQQVLHMDTRSANWLQAWQPLIPADDLPLGQEQRQLISLEKEAACFLAANAVQTLRELLPRITCPDDSLEILHAAWRNAEIYSQMFSRVAGATVDLLWRDRYGDNALPADTLRQHQNQLLHYVDTLERWLTSPPAGSPLFLPLLLSPQRLARFARSLTESECAKHKK</sequence>
<dbReference type="EMBL" id="PYHO01000013">
    <property type="protein sequence ID" value="PSR45722.1"/>
    <property type="molecule type" value="Genomic_DNA"/>
</dbReference>
<proteinExistence type="predicted"/>
<dbReference type="InterPro" id="IPR017853">
    <property type="entry name" value="GH"/>
</dbReference>
<dbReference type="AlphaFoldDB" id="A0A2T2XZN8"/>
<dbReference type="RefSeq" id="WP_106928518.1">
    <property type="nucleotide sequence ID" value="NZ_CABMMU010000013.1"/>
</dbReference>
<name>A0A2T2XZN8_9ENTR</name>
<comment type="caution">
    <text evidence="1">The sequence shown here is derived from an EMBL/GenBank/DDBJ whole genome shotgun (WGS) entry which is preliminary data.</text>
</comment>
<organism evidence="1 2">
    <name type="scientific">Kluyvera genomosp. 2</name>
    <dbReference type="NCBI Taxonomy" id="2774054"/>
    <lineage>
        <taxon>Bacteria</taxon>
        <taxon>Pseudomonadati</taxon>
        <taxon>Pseudomonadota</taxon>
        <taxon>Gammaproteobacteria</taxon>
        <taxon>Enterobacterales</taxon>
        <taxon>Enterobacteriaceae</taxon>
        <taxon>Kluyvera</taxon>
    </lineage>
</organism>
<evidence type="ECO:0000313" key="2">
    <source>
        <dbReference type="Proteomes" id="UP000240892"/>
    </source>
</evidence>
<reference evidence="1 2" key="1">
    <citation type="submission" date="2018-03" db="EMBL/GenBank/DDBJ databases">
        <title>First report of an OXA-48+CTX-M-M-producing Kluyvera ascorbata clone recovered from patients admitted in a University Hospital in Madrid, Spain.</title>
        <authorList>
            <person name="Hernandez-Garcia M."/>
            <person name="Leon-Sampedro R."/>
            <person name="Perez-Viso B."/>
            <person name="Morosini M.I."/>
            <person name="Lopez-Fresnena N."/>
            <person name="Coque T.M."/>
            <person name="Bonten M."/>
            <person name="Malhotra-Kumar S."/>
            <person name="Ruiz-Garbajosa P."/>
            <person name="Canton R."/>
        </authorList>
    </citation>
    <scope>NUCLEOTIDE SEQUENCE [LARGE SCALE GENOMIC DNA]</scope>
    <source>
        <strain evidence="1 2">KA2</strain>
    </source>
</reference>
<dbReference type="SUPFAM" id="SSF51445">
    <property type="entry name" value="(Trans)glycosidases"/>
    <property type="match status" value="1"/>
</dbReference>
<keyword evidence="2" id="KW-1185">Reference proteome</keyword>
<protein>
    <submittedName>
        <fullName evidence="1">Uncharacterized protein</fullName>
    </submittedName>
</protein>